<dbReference type="Pfam" id="PF07690">
    <property type="entry name" value="MFS_1"/>
    <property type="match status" value="1"/>
</dbReference>
<feature type="domain" description="Major facilitator superfamily (MFS) profile" evidence="8">
    <location>
        <begin position="15"/>
        <end position="408"/>
    </location>
</feature>
<evidence type="ECO:0000313" key="9">
    <source>
        <dbReference type="EMBL" id="MFD1674528.1"/>
    </source>
</evidence>
<feature type="transmembrane region" description="Helical" evidence="7">
    <location>
        <begin position="173"/>
        <end position="193"/>
    </location>
</feature>
<dbReference type="PANTHER" id="PTHR43266:SF2">
    <property type="entry name" value="MAJOR FACILITATOR SUPERFAMILY (MFS) PROFILE DOMAIN-CONTAINING PROTEIN"/>
    <property type="match status" value="1"/>
</dbReference>
<name>A0ABW4JGP7_9BACL</name>
<dbReference type="EMBL" id="JBHUCX010000020">
    <property type="protein sequence ID" value="MFD1674528.1"/>
    <property type="molecule type" value="Genomic_DNA"/>
</dbReference>
<gene>
    <name evidence="9" type="ORF">ACFSB2_07385</name>
</gene>
<feature type="transmembrane region" description="Helical" evidence="7">
    <location>
        <begin position="228"/>
        <end position="252"/>
    </location>
</feature>
<keyword evidence="3" id="KW-1003">Cell membrane</keyword>
<evidence type="ECO:0000259" key="8">
    <source>
        <dbReference type="PROSITE" id="PS50850"/>
    </source>
</evidence>
<feature type="transmembrane region" description="Helical" evidence="7">
    <location>
        <begin position="320"/>
        <end position="338"/>
    </location>
</feature>
<dbReference type="PRINTS" id="PR01988">
    <property type="entry name" value="EXPORTERBACE"/>
</dbReference>
<dbReference type="Gene3D" id="1.20.1250.20">
    <property type="entry name" value="MFS general substrate transporter like domains"/>
    <property type="match status" value="1"/>
</dbReference>
<evidence type="ECO:0000256" key="2">
    <source>
        <dbReference type="ARBA" id="ARBA00022448"/>
    </source>
</evidence>
<feature type="transmembrane region" description="Helical" evidence="7">
    <location>
        <begin position="112"/>
        <end position="131"/>
    </location>
</feature>
<comment type="subcellular location">
    <subcellularLocation>
        <location evidence="1">Cell membrane</location>
        <topology evidence="1">Multi-pass membrane protein</topology>
    </subcellularLocation>
</comment>
<dbReference type="SUPFAM" id="SSF103473">
    <property type="entry name" value="MFS general substrate transporter"/>
    <property type="match status" value="1"/>
</dbReference>
<evidence type="ECO:0000313" key="10">
    <source>
        <dbReference type="Proteomes" id="UP001597079"/>
    </source>
</evidence>
<feature type="transmembrane region" description="Helical" evidence="7">
    <location>
        <begin position="264"/>
        <end position="283"/>
    </location>
</feature>
<dbReference type="PANTHER" id="PTHR43266">
    <property type="entry name" value="MACROLIDE-EFFLUX PROTEIN"/>
    <property type="match status" value="1"/>
</dbReference>
<dbReference type="RefSeq" id="WP_377942394.1">
    <property type="nucleotide sequence ID" value="NZ_JBHUCX010000020.1"/>
</dbReference>
<keyword evidence="6 7" id="KW-0472">Membrane</keyword>
<dbReference type="InterPro" id="IPR022324">
    <property type="entry name" value="Bacilysin_exporter_BacE_put"/>
</dbReference>
<organism evidence="9 10">
    <name type="scientific">Alicyclobacillus fodiniaquatilis</name>
    <dbReference type="NCBI Taxonomy" id="1661150"/>
    <lineage>
        <taxon>Bacteria</taxon>
        <taxon>Bacillati</taxon>
        <taxon>Bacillota</taxon>
        <taxon>Bacilli</taxon>
        <taxon>Bacillales</taxon>
        <taxon>Alicyclobacillaceae</taxon>
        <taxon>Alicyclobacillus</taxon>
    </lineage>
</organism>
<keyword evidence="4 7" id="KW-0812">Transmembrane</keyword>
<evidence type="ECO:0000256" key="6">
    <source>
        <dbReference type="ARBA" id="ARBA00023136"/>
    </source>
</evidence>
<keyword evidence="5 7" id="KW-1133">Transmembrane helix</keyword>
<proteinExistence type="predicted"/>
<accession>A0ABW4JGP7</accession>
<evidence type="ECO:0000256" key="7">
    <source>
        <dbReference type="SAM" id="Phobius"/>
    </source>
</evidence>
<feature type="transmembrane region" description="Helical" evidence="7">
    <location>
        <begin position="350"/>
        <end position="371"/>
    </location>
</feature>
<keyword evidence="2" id="KW-0813">Transport</keyword>
<feature type="transmembrane region" description="Helical" evidence="7">
    <location>
        <begin position="32"/>
        <end position="57"/>
    </location>
</feature>
<protein>
    <submittedName>
        <fullName evidence="9">MFS transporter</fullName>
    </submittedName>
</protein>
<dbReference type="InterPro" id="IPR020846">
    <property type="entry name" value="MFS_dom"/>
</dbReference>
<evidence type="ECO:0000256" key="5">
    <source>
        <dbReference type="ARBA" id="ARBA00022989"/>
    </source>
</evidence>
<feature type="transmembrane region" description="Helical" evidence="7">
    <location>
        <begin position="143"/>
        <end position="167"/>
    </location>
</feature>
<feature type="transmembrane region" description="Helical" evidence="7">
    <location>
        <begin position="383"/>
        <end position="406"/>
    </location>
</feature>
<dbReference type="PROSITE" id="PS50850">
    <property type="entry name" value="MFS"/>
    <property type="match status" value="1"/>
</dbReference>
<keyword evidence="10" id="KW-1185">Reference proteome</keyword>
<feature type="transmembrane region" description="Helical" evidence="7">
    <location>
        <begin position="87"/>
        <end position="106"/>
    </location>
</feature>
<dbReference type="InterPro" id="IPR011701">
    <property type="entry name" value="MFS"/>
</dbReference>
<comment type="caution">
    <text evidence="9">The sequence shown here is derived from an EMBL/GenBank/DDBJ whole genome shotgun (WGS) entry which is preliminary data.</text>
</comment>
<evidence type="ECO:0000256" key="3">
    <source>
        <dbReference type="ARBA" id="ARBA00022475"/>
    </source>
</evidence>
<dbReference type="Proteomes" id="UP001597079">
    <property type="component" value="Unassembled WGS sequence"/>
</dbReference>
<dbReference type="InterPro" id="IPR036259">
    <property type="entry name" value="MFS_trans_sf"/>
</dbReference>
<sequence>MDKFALLQPLRTSRSFTALWGGQLLSGFGNQAFGVILPMVVYTLTGSALTMGVIATLRVIPQILLQPFTGVMADRFPRVSMMLTSDLMRFALLLTLGILGISHHLTIPMLEVMVFVYGAMSVLFRPAYMALRRQIFTPEIRNAAISLTQIGTQMTSLVGPALGGVIMTLTSSVVGFVFDAATFLFSIISLLWIRNTDVHLKTTPRKDKEQTFIQDLMAGYRETTRHPWVWIGILAWTFIIISYSGLIPILLPWLLKVHFKFPDYTYGIVVSMSGIGAMLAGMIVGSIRKWKHRGVISYGAVAIQGFALLAMAFIHWLPGLMLMMAISSAGNMLFGIIHEGILQELVPEAFFGRVISLEVFSASIAQPIGYLLTGTLFRRFGGIHTMMAEAATMCLVAMATLCFPTIRQFK</sequence>
<evidence type="ECO:0000256" key="4">
    <source>
        <dbReference type="ARBA" id="ARBA00022692"/>
    </source>
</evidence>
<feature type="transmembrane region" description="Helical" evidence="7">
    <location>
        <begin position="295"/>
        <end position="314"/>
    </location>
</feature>
<reference evidence="10" key="1">
    <citation type="journal article" date="2019" name="Int. J. Syst. Evol. Microbiol.">
        <title>The Global Catalogue of Microorganisms (GCM) 10K type strain sequencing project: providing services to taxonomists for standard genome sequencing and annotation.</title>
        <authorList>
            <consortium name="The Broad Institute Genomics Platform"/>
            <consortium name="The Broad Institute Genome Sequencing Center for Infectious Disease"/>
            <person name="Wu L."/>
            <person name="Ma J."/>
        </authorList>
    </citation>
    <scope>NUCLEOTIDE SEQUENCE [LARGE SCALE GENOMIC DNA]</scope>
    <source>
        <strain evidence="10">CGMCC 1.12286</strain>
    </source>
</reference>
<dbReference type="CDD" id="cd06173">
    <property type="entry name" value="MFS_MefA_like"/>
    <property type="match status" value="1"/>
</dbReference>
<evidence type="ECO:0000256" key="1">
    <source>
        <dbReference type="ARBA" id="ARBA00004651"/>
    </source>
</evidence>